<protein>
    <recommendedName>
        <fullName evidence="3">NACHT domain-containing protein</fullName>
    </recommendedName>
</protein>
<gene>
    <name evidence="1" type="ordered locus">Bresu_0251</name>
</gene>
<dbReference type="STRING" id="633149.Bresu_0251"/>
<organism evidence="1 2">
    <name type="scientific">Brevundimonas subvibrioides (strain ATCC 15264 / DSM 4735 / LMG 14903 / NBRC 16000 / CB 81)</name>
    <name type="common">Caulobacter subvibrioides</name>
    <dbReference type="NCBI Taxonomy" id="633149"/>
    <lineage>
        <taxon>Bacteria</taxon>
        <taxon>Pseudomonadati</taxon>
        <taxon>Pseudomonadota</taxon>
        <taxon>Alphaproteobacteria</taxon>
        <taxon>Caulobacterales</taxon>
        <taxon>Caulobacteraceae</taxon>
        <taxon>Brevundimonas</taxon>
    </lineage>
</organism>
<sequence>MDSFELTRLDANTFEQLVNMLVMQTLGHGATGFGPGADGGRDGWFEGTADYPSKTDRWQGTWHIQSKFHKPHLSKDPQKWLIQQIKNELELYADDTLDREWPDNWIIATNIDPSGKPETGSFDAIRELIKSYRPELAERAHVWGGSKILSLLAASPTTADYFGEFVTPGHVIRSLYESISHSSSDKTSVVRDAIVTAFDQYAHTKLDQAGHDADSRPGIQHLYVDIPFQDEWEEGEGYVANTLAKAASLNHKKPYPLVENEDWIFWAQASARARVWFIIGGPGQGKSTSTQFFCQVHRAAAILENNALTVTHAQRQSALSIKNRALSEDIWPTSPRLPISIELREFAKWYGERKADEPKRLINYWSSMSGKSIGQEVAVGLLKSMVSEGRWLFVFDGLDEVPGDVKDRVADEITYFVDNFLVGALCDALIVCTSRPQGYSGQFSSLSHNRVELVKLSAAQALACAKPVLSIDRTVTESEKAYRVLQEAIQAPAVQEIMTSPLQAHIMAVVVRNGHRPPERKWQLFNNFYEVMRKREANRTLPNAELAAILSGGDKLIKSLHSRLGFELHAKAEKSEGATTSISRSELKEIISDVVQTLQEENISATVDILLEATTERLVLVNTPDNGDYVRFDIRPLQEFFAAEYIAENSDLETLPERLFLLASDSHWREVIHFYVSSLVENDRKGELSIATSVLEKANVEVNGEDCRELSLRLALGGVQAGRLLSEGVLEQDRRVRSLVRPVISTLAGCTDAARLIGRVASPHSRSWLVDVLLTALRERSECDSIGAALLLPMVLADGDARIPEAAALLSERTTATKRFIFLSWAERHDSAAWLNVPRWARQFAVDELASPNWMELRDSVGAAGKIIIGRRSPFSGDSIAEEADELSLLSALLSVGEFDPRTYSGTPRTESLFGAIDVKIFSSSLVSGLKKVDDRKLAKLRNLGGFFEGAIDLIAYHVKNDSLAGSRFLSWISGNRTRLALIPAGISELINRNERLKVVEGGDISEALLRVKDVGCSRHLSVVQVQRTVDWEGLAENEAWLIAHSLLYGSSGHLNIDFDDFFHKIRLETLQRIVSQGWFDATLLPIAASLHQRVDAKACFQLVVNRAAVVVPNPTSHGLDSEFEILHDDRALLLPFVMADVLSRALARASARSTRRSNHQPFSRGAVDGFGLSKDDLRSIADDLSNSADLRSSALLLMAIGEEGLNSRLAFVESAISLCPDWSKWWIAVGGLLALSDGVMAGSATEWSVASSILENIRDDFDIRRISEPLLRRWRERTGSPVLSSLGSLSWH</sequence>
<keyword evidence="2" id="KW-1185">Reference proteome</keyword>
<reference evidence="2" key="1">
    <citation type="journal article" date="2011" name="J. Bacteriol.">
        <title>Genome sequences of eight morphologically diverse alphaproteobacteria.</title>
        <authorList>
            <consortium name="US DOE Joint Genome Institute"/>
            <person name="Brown P.J."/>
            <person name="Kysela D.T."/>
            <person name="Buechlein A."/>
            <person name="Hemmerich C."/>
            <person name="Brun Y.V."/>
        </authorList>
    </citation>
    <scope>NUCLEOTIDE SEQUENCE [LARGE SCALE GENOMIC DNA]</scope>
    <source>
        <strain evidence="2">ATCC 15264 / DSM 4735 / LMG 14903 / NBRC 16000 / CB 81</strain>
    </source>
</reference>
<dbReference type="KEGG" id="bsb:Bresu_0251"/>
<dbReference type="OrthoDB" id="7820209at2"/>
<dbReference type="Proteomes" id="UP000002696">
    <property type="component" value="Chromosome"/>
</dbReference>
<dbReference type="RefSeq" id="WP_013267670.1">
    <property type="nucleotide sequence ID" value="NC_014375.1"/>
</dbReference>
<dbReference type="InterPro" id="IPR027417">
    <property type="entry name" value="P-loop_NTPase"/>
</dbReference>
<evidence type="ECO:0000313" key="1">
    <source>
        <dbReference type="EMBL" id="ADK99565.1"/>
    </source>
</evidence>
<dbReference type="InParanoid" id="D9QJ41"/>
<name>D9QJ41_BRESC</name>
<dbReference type="Gene3D" id="3.40.50.300">
    <property type="entry name" value="P-loop containing nucleotide triphosphate hydrolases"/>
    <property type="match status" value="1"/>
</dbReference>
<dbReference type="EMBL" id="CP002102">
    <property type="protein sequence ID" value="ADK99565.1"/>
    <property type="molecule type" value="Genomic_DNA"/>
</dbReference>
<evidence type="ECO:0008006" key="3">
    <source>
        <dbReference type="Google" id="ProtNLM"/>
    </source>
</evidence>
<proteinExistence type="predicted"/>
<dbReference type="HOGENOM" id="CLU_259265_0_0_5"/>
<evidence type="ECO:0000313" key="2">
    <source>
        <dbReference type="Proteomes" id="UP000002696"/>
    </source>
</evidence>
<accession>D9QJ41</accession>
<dbReference type="eggNOG" id="COG5635">
    <property type="taxonomic scope" value="Bacteria"/>
</dbReference>